<sequence>MNAELLTTSDIADRLHEPQNRVAYILKKHRIKHEKRIGVTKVFDPSVVAVVKAHLYNMQIQS</sequence>
<name>A0A0F9RX42_9ZZZZ</name>
<dbReference type="AlphaFoldDB" id="A0A0F9RX42"/>
<comment type="caution">
    <text evidence="1">The sequence shown here is derived from an EMBL/GenBank/DDBJ whole genome shotgun (WGS) entry which is preliminary data.</text>
</comment>
<organism evidence="1">
    <name type="scientific">marine sediment metagenome</name>
    <dbReference type="NCBI Taxonomy" id="412755"/>
    <lineage>
        <taxon>unclassified sequences</taxon>
        <taxon>metagenomes</taxon>
        <taxon>ecological metagenomes</taxon>
    </lineage>
</organism>
<gene>
    <name evidence="1" type="ORF">LCGC14_0542240</name>
</gene>
<evidence type="ECO:0000313" key="1">
    <source>
        <dbReference type="EMBL" id="KKN59389.1"/>
    </source>
</evidence>
<proteinExistence type="predicted"/>
<reference evidence="1" key="1">
    <citation type="journal article" date="2015" name="Nature">
        <title>Complex archaea that bridge the gap between prokaryotes and eukaryotes.</title>
        <authorList>
            <person name="Spang A."/>
            <person name="Saw J.H."/>
            <person name="Jorgensen S.L."/>
            <person name="Zaremba-Niedzwiedzka K."/>
            <person name="Martijn J."/>
            <person name="Lind A.E."/>
            <person name="van Eijk R."/>
            <person name="Schleper C."/>
            <person name="Guy L."/>
            <person name="Ettema T.J."/>
        </authorList>
    </citation>
    <scope>NUCLEOTIDE SEQUENCE</scope>
</reference>
<evidence type="ECO:0008006" key="2">
    <source>
        <dbReference type="Google" id="ProtNLM"/>
    </source>
</evidence>
<accession>A0A0F9RX42</accession>
<protein>
    <recommendedName>
        <fullName evidence="2">Helix-turn-helix domain-containing protein</fullName>
    </recommendedName>
</protein>
<dbReference type="EMBL" id="LAZR01000727">
    <property type="protein sequence ID" value="KKN59389.1"/>
    <property type="molecule type" value="Genomic_DNA"/>
</dbReference>